<reference evidence="2 3" key="1">
    <citation type="submission" date="2024-04" db="EMBL/GenBank/DDBJ databases">
        <title>Complete genome sequence of Nguyenibacter vanlangesis HBCM-1154, a strain capable of nitrogen fixation, IAA production, and phosphorus solubilization isolated from sugarcane soil.</title>
        <authorList>
            <person name="MY HANH P."/>
        </authorList>
    </citation>
    <scope>NUCLEOTIDE SEQUENCE [LARGE SCALE GENOMIC DNA]</scope>
    <source>
        <strain evidence="2 3">HBCM 1154</strain>
    </source>
</reference>
<evidence type="ECO:0000313" key="3">
    <source>
        <dbReference type="Proteomes" id="UP001449795"/>
    </source>
</evidence>
<feature type="transmembrane region" description="Helical" evidence="1">
    <location>
        <begin position="31"/>
        <end position="50"/>
    </location>
</feature>
<gene>
    <name evidence="2" type="ORF">AAC691_11120</name>
</gene>
<sequence>MSSGPEAGMFGFYQRLSHGADSVKPSNFWDVFAVGLLALGFGAATALIFFSG</sequence>
<evidence type="ECO:0000256" key="1">
    <source>
        <dbReference type="SAM" id="Phobius"/>
    </source>
</evidence>
<accession>A0ABZ3CZG4</accession>
<keyword evidence="1" id="KW-0472">Membrane</keyword>
<organism evidence="2 3">
    <name type="scientific">Nguyenibacter vanlangensis</name>
    <dbReference type="NCBI Taxonomy" id="1216886"/>
    <lineage>
        <taxon>Bacteria</taxon>
        <taxon>Pseudomonadati</taxon>
        <taxon>Pseudomonadota</taxon>
        <taxon>Alphaproteobacteria</taxon>
        <taxon>Acetobacterales</taxon>
        <taxon>Acetobacteraceae</taxon>
        <taxon>Nguyenibacter</taxon>
    </lineage>
</organism>
<name>A0ABZ3CZG4_9PROT</name>
<keyword evidence="1" id="KW-0812">Transmembrane</keyword>
<keyword evidence="3" id="KW-1185">Reference proteome</keyword>
<keyword evidence="1" id="KW-1133">Transmembrane helix</keyword>
<proteinExistence type="predicted"/>
<dbReference type="Proteomes" id="UP001449795">
    <property type="component" value="Chromosome"/>
</dbReference>
<protein>
    <submittedName>
        <fullName evidence="2">Uncharacterized protein</fullName>
    </submittedName>
</protein>
<dbReference type="EMBL" id="CP152276">
    <property type="protein sequence ID" value="XAE40897.1"/>
    <property type="molecule type" value="Genomic_DNA"/>
</dbReference>
<dbReference type="RefSeq" id="WP_323992746.1">
    <property type="nucleotide sequence ID" value="NZ_CP152276.1"/>
</dbReference>
<evidence type="ECO:0000313" key="2">
    <source>
        <dbReference type="EMBL" id="XAE40897.1"/>
    </source>
</evidence>